<keyword evidence="2" id="KW-1185">Reference proteome</keyword>
<reference evidence="2" key="1">
    <citation type="journal article" date="2023" name="G3 (Bethesda)">
        <title>Genome assembly and association tests identify interacting loci associated with vigor, precocity, and sex in interspecific pistachio rootstocks.</title>
        <authorList>
            <person name="Palmer W."/>
            <person name="Jacygrad E."/>
            <person name="Sagayaradj S."/>
            <person name="Cavanaugh K."/>
            <person name="Han R."/>
            <person name="Bertier L."/>
            <person name="Beede B."/>
            <person name="Kafkas S."/>
            <person name="Golino D."/>
            <person name="Preece J."/>
            <person name="Michelmore R."/>
        </authorList>
    </citation>
    <scope>NUCLEOTIDE SEQUENCE [LARGE SCALE GENOMIC DNA]</scope>
</reference>
<protein>
    <submittedName>
        <fullName evidence="1">Uncharacterized protein</fullName>
    </submittedName>
</protein>
<accession>A0ACC1AV67</accession>
<dbReference type="Proteomes" id="UP001164250">
    <property type="component" value="Chromosome 8"/>
</dbReference>
<evidence type="ECO:0000313" key="1">
    <source>
        <dbReference type="EMBL" id="KAJ0090558.1"/>
    </source>
</evidence>
<gene>
    <name evidence="1" type="ORF">Patl1_13221</name>
</gene>
<comment type="caution">
    <text evidence="1">The sequence shown here is derived from an EMBL/GenBank/DDBJ whole genome shotgun (WGS) entry which is preliminary data.</text>
</comment>
<evidence type="ECO:0000313" key="2">
    <source>
        <dbReference type="Proteomes" id="UP001164250"/>
    </source>
</evidence>
<organism evidence="1 2">
    <name type="scientific">Pistacia atlantica</name>
    <dbReference type="NCBI Taxonomy" id="434234"/>
    <lineage>
        <taxon>Eukaryota</taxon>
        <taxon>Viridiplantae</taxon>
        <taxon>Streptophyta</taxon>
        <taxon>Embryophyta</taxon>
        <taxon>Tracheophyta</taxon>
        <taxon>Spermatophyta</taxon>
        <taxon>Magnoliopsida</taxon>
        <taxon>eudicotyledons</taxon>
        <taxon>Gunneridae</taxon>
        <taxon>Pentapetalae</taxon>
        <taxon>rosids</taxon>
        <taxon>malvids</taxon>
        <taxon>Sapindales</taxon>
        <taxon>Anacardiaceae</taxon>
        <taxon>Pistacia</taxon>
    </lineage>
</organism>
<name>A0ACC1AV67_9ROSI</name>
<dbReference type="EMBL" id="CM047904">
    <property type="protein sequence ID" value="KAJ0090558.1"/>
    <property type="molecule type" value="Genomic_DNA"/>
</dbReference>
<proteinExistence type="predicted"/>
<sequence length="88" mass="9932">MCYPVAPLISRRDLVLVQGRWFVLQRSTGAVPAAPTEAGWWWWFQWPNKAVHLFTDKAPGFFPMQGSTMLLSTCGAVEYQKTSLVVNS</sequence>